<keyword evidence="3" id="KW-1003">Cell membrane</keyword>
<dbReference type="GO" id="GO:0044874">
    <property type="term" value="P:lipoprotein localization to outer membrane"/>
    <property type="evidence" value="ECO:0007669"/>
    <property type="project" value="TreeGrafter"/>
</dbReference>
<evidence type="ECO:0000256" key="2">
    <source>
        <dbReference type="ARBA" id="ARBA00005236"/>
    </source>
</evidence>
<dbReference type="Proteomes" id="UP000185841">
    <property type="component" value="Unassembled WGS sequence"/>
</dbReference>
<evidence type="ECO:0000313" key="10">
    <source>
        <dbReference type="EMBL" id="SIQ73788.1"/>
    </source>
</evidence>
<evidence type="ECO:0000259" key="9">
    <source>
        <dbReference type="Pfam" id="PF12704"/>
    </source>
</evidence>
<keyword evidence="5 7" id="KW-1133">Transmembrane helix</keyword>
<dbReference type="PANTHER" id="PTHR30489:SF0">
    <property type="entry name" value="LIPOPROTEIN-RELEASING SYSTEM TRANSMEMBRANE PROTEIN LOLE"/>
    <property type="match status" value="1"/>
</dbReference>
<evidence type="ECO:0000313" key="11">
    <source>
        <dbReference type="Proteomes" id="UP000185841"/>
    </source>
</evidence>
<organism evidence="10 11">
    <name type="scientific">Aquipseudomonas alcaligenes</name>
    <name type="common">Pseudomonas alcaligenes</name>
    <dbReference type="NCBI Taxonomy" id="43263"/>
    <lineage>
        <taxon>Bacteria</taxon>
        <taxon>Pseudomonadati</taxon>
        <taxon>Pseudomonadota</taxon>
        <taxon>Gammaproteobacteria</taxon>
        <taxon>Pseudomonadales</taxon>
        <taxon>Pseudomonadaceae</taxon>
        <taxon>Aquipseudomonas</taxon>
    </lineage>
</organism>
<name>A0A1N6V7N0_AQUAC</name>
<dbReference type="InterPro" id="IPR051447">
    <property type="entry name" value="Lipoprotein-release_system"/>
</dbReference>
<feature type="transmembrane region" description="Helical" evidence="7">
    <location>
        <begin position="46"/>
        <end position="66"/>
    </location>
</feature>
<feature type="transmembrane region" description="Helical" evidence="7">
    <location>
        <begin position="406"/>
        <end position="424"/>
    </location>
</feature>
<evidence type="ECO:0000256" key="4">
    <source>
        <dbReference type="ARBA" id="ARBA00022692"/>
    </source>
</evidence>
<evidence type="ECO:0000256" key="5">
    <source>
        <dbReference type="ARBA" id="ARBA00022989"/>
    </source>
</evidence>
<feature type="domain" description="ABC3 transporter permease C-terminal" evidence="8">
    <location>
        <begin position="309"/>
        <end position="432"/>
    </location>
</feature>
<dbReference type="EMBL" id="FTMP01000007">
    <property type="protein sequence ID" value="SIQ73788.1"/>
    <property type="molecule type" value="Genomic_DNA"/>
</dbReference>
<dbReference type="Pfam" id="PF12704">
    <property type="entry name" value="MacB_PCD"/>
    <property type="match status" value="1"/>
</dbReference>
<comment type="subcellular location">
    <subcellularLocation>
        <location evidence="1">Cell membrane</location>
        <topology evidence="1">Multi-pass membrane protein</topology>
    </subcellularLocation>
</comment>
<feature type="transmembrane region" description="Helical" evidence="7">
    <location>
        <begin position="303"/>
        <end position="328"/>
    </location>
</feature>
<dbReference type="PANTHER" id="PTHR30489">
    <property type="entry name" value="LIPOPROTEIN-RELEASING SYSTEM TRANSMEMBRANE PROTEIN LOLE"/>
    <property type="match status" value="1"/>
</dbReference>
<dbReference type="RefSeq" id="WP_021702278.1">
    <property type="nucleotide sequence ID" value="NZ_AP025273.1"/>
</dbReference>
<evidence type="ECO:0000256" key="3">
    <source>
        <dbReference type="ARBA" id="ARBA00022475"/>
    </source>
</evidence>
<gene>
    <name evidence="10" type="ORF">SAMN05878282_107158</name>
</gene>
<feature type="domain" description="MacB-like periplasmic core" evidence="9">
    <location>
        <begin position="45"/>
        <end position="272"/>
    </location>
</feature>
<dbReference type="GO" id="GO:0098797">
    <property type="term" value="C:plasma membrane protein complex"/>
    <property type="evidence" value="ECO:0007669"/>
    <property type="project" value="TreeGrafter"/>
</dbReference>
<dbReference type="AlphaFoldDB" id="A0A1N6V7N0"/>
<dbReference type="Pfam" id="PF02687">
    <property type="entry name" value="FtsX"/>
    <property type="match status" value="1"/>
</dbReference>
<feature type="transmembrane region" description="Helical" evidence="7">
    <location>
        <begin position="6"/>
        <end position="25"/>
    </location>
</feature>
<proteinExistence type="inferred from homology"/>
<dbReference type="InterPro" id="IPR025857">
    <property type="entry name" value="MacB_PCD"/>
</dbReference>
<evidence type="ECO:0000259" key="8">
    <source>
        <dbReference type="Pfam" id="PF02687"/>
    </source>
</evidence>
<keyword evidence="6 7" id="KW-0472">Membrane</keyword>
<sequence>MSELLYYLANAIIVYALLLVLWTALRRPTSIRYAFANLFRQRRRSGITLLAIIMGGVAVFTFGGFVQHSFSALREQTIRTNLGHLQLYREGYLASGATNPLRHGIPGYQEIKRILAADPELGPLLKTVTGQIEFSGIASHYESETSTFISGVGIEPASSLTLGALDRIVLGSDLSRIDGLGVTIGTGVAKGLGAGYDSELDLLVVNPKGGQNAMSVTVRGVMESGIKEYDDRSLKMPLETAQALLETDEVSRIIILLNDTAQTDAALKRVQAIIAEHGLALEVRPWSELAVYYHQVVSLFDGIFFFIKSIVSVIVVFMIGNTLMMNVVERTREIATLRALGLTQREVGRLFILEGIFIGLLGAALSVAVGIGLAELINIHGLPMPPSPGYTKGYLAFILWDEDVDLFWFTCALAIVTAVLASIIPAKRASKLLIAEAFRFT</sequence>
<feature type="transmembrane region" description="Helical" evidence="7">
    <location>
        <begin position="349"/>
        <end position="374"/>
    </location>
</feature>
<comment type="similarity">
    <text evidence="2">Belongs to the ABC-4 integral membrane protein family. LolC/E subfamily.</text>
</comment>
<reference evidence="10 11" key="1">
    <citation type="submission" date="2017-01" db="EMBL/GenBank/DDBJ databases">
        <authorList>
            <person name="Mah S.A."/>
            <person name="Swanson W.J."/>
            <person name="Moy G.W."/>
            <person name="Vacquier V.D."/>
        </authorList>
    </citation>
    <scope>NUCLEOTIDE SEQUENCE [LARGE SCALE GENOMIC DNA]</scope>
    <source>
        <strain evidence="10 11">RU36E</strain>
    </source>
</reference>
<keyword evidence="4 7" id="KW-0812">Transmembrane</keyword>
<evidence type="ECO:0000256" key="6">
    <source>
        <dbReference type="ARBA" id="ARBA00023136"/>
    </source>
</evidence>
<dbReference type="InterPro" id="IPR003838">
    <property type="entry name" value="ABC3_permease_C"/>
</dbReference>
<evidence type="ECO:0000256" key="7">
    <source>
        <dbReference type="SAM" id="Phobius"/>
    </source>
</evidence>
<protein>
    <submittedName>
        <fullName evidence="10">Putative ABC transport system permease protein</fullName>
    </submittedName>
</protein>
<evidence type="ECO:0000256" key="1">
    <source>
        <dbReference type="ARBA" id="ARBA00004651"/>
    </source>
</evidence>
<accession>A0A1N6V7N0</accession>